<reference evidence="1" key="1">
    <citation type="submission" date="2019-12" db="EMBL/GenBank/DDBJ databases">
        <title>Microbes associate with the intestines of laboratory mice.</title>
        <authorList>
            <person name="Navarre W."/>
            <person name="Wong E."/>
        </authorList>
    </citation>
    <scope>NUCLEOTIDE SEQUENCE</scope>
    <source>
        <strain evidence="1">NM79_F5</strain>
    </source>
</reference>
<dbReference type="AlphaFoldDB" id="A0A964RSU5"/>
<evidence type="ECO:0000313" key="1">
    <source>
        <dbReference type="EMBL" id="MVX67085.1"/>
    </source>
</evidence>
<dbReference type="RefSeq" id="WP_160361537.1">
    <property type="nucleotide sequence ID" value="NZ_WSRQ01000091.1"/>
</dbReference>
<dbReference type="EMBL" id="WSRQ01000091">
    <property type="protein sequence ID" value="MVX67085.1"/>
    <property type="molecule type" value="Genomic_DNA"/>
</dbReference>
<dbReference type="Proteomes" id="UP000656077">
    <property type="component" value="Unassembled WGS sequence"/>
</dbReference>
<accession>A0A964RSU5</accession>
<comment type="caution">
    <text evidence="1">The sequence shown here is derived from an EMBL/GenBank/DDBJ whole genome shotgun (WGS) entry which is preliminary data.</text>
</comment>
<sequence length="90" mass="10583">MIDVKEVKEDILQLLRDYARKSLDYLAEKLEELESEPDLLEDALYALGNTYTLKYVPVFIRYENHYNSTIRDAAKEILINLSKANISHYE</sequence>
<gene>
    <name evidence="1" type="ORF">GKZ28_25880</name>
</gene>
<organism evidence="1 2">
    <name type="scientific">Clostridium chromiireducens</name>
    <dbReference type="NCBI Taxonomy" id="225345"/>
    <lineage>
        <taxon>Bacteria</taxon>
        <taxon>Bacillati</taxon>
        <taxon>Bacillota</taxon>
        <taxon>Clostridia</taxon>
        <taxon>Eubacteriales</taxon>
        <taxon>Clostridiaceae</taxon>
        <taxon>Clostridium</taxon>
    </lineage>
</organism>
<dbReference type="InterPro" id="IPR016024">
    <property type="entry name" value="ARM-type_fold"/>
</dbReference>
<proteinExistence type="predicted"/>
<name>A0A964RSU5_9CLOT</name>
<protein>
    <submittedName>
        <fullName evidence="1">Uncharacterized protein</fullName>
    </submittedName>
</protein>
<dbReference type="SUPFAM" id="SSF48371">
    <property type="entry name" value="ARM repeat"/>
    <property type="match status" value="1"/>
</dbReference>
<evidence type="ECO:0000313" key="2">
    <source>
        <dbReference type="Proteomes" id="UP000656077"/>
    </source>
</evidence>